<keyword evidence="3" id="KW-1185">Reference proteome</keyword>
<name>A0AA36GVW1_CYLNA</name>
<evidence type="ECO:0000313" key="3">
    <source>
        <dbReference type="Proteomes" id="UP001176961"/>
    </source>
</evidence>
<feature type="chain" id="PRO_5041411160" evidence="1">
    <location>
        <begin position="21"/>
        <end position="71"/>
    </location>
</feature>
<organism evidence="2 3">
    <name type="scientific">Cylicocyclus nassatus</name>
    <name type="common">Nematode worm</name>
    <dbReference type="NCBI Taxonomy" id="53992"/>
    <lineage>
        <taxon>Eukaryota</taxon>
        <taxon>Metazoa</taxon>
        <taxon>Ecdysozoa</taxon>
        <taxon>Nematoda</taxon>
        <taxon>Chromadorea</taxon>
        <taxon>Rhabditida</taxon>
        <taxon>Rhabditina</taxon>
        <taxon>Rhabditomorpha</taxon>
        <taxon>Strongyloidea</taxon>
        <taxon>Strongylidae</taxon>
        <taxon>Cylicocyclus</taxon>
    </lineage>
</organism>
<accession>A0AA36GVW1</accession>
<sequence>MYATLFICLLISALTQKIQARCCVIIGGSGGSSGSSGGSGGGLFGGLFGGGGSNPLMQLFTLGGLLPRLFG</sequence>
<evidence type="ECO:0000256" key="1">
    <source>
        <dbReference type="SAM" id="SignalP"/>
    </source>
</evidence>
<reference evidence="2" key="1">
    <citation type="submission" date="2023-07" db="EMBL/GenBank/DDBJ databases">
        <authorList>
            <consortium name="CYATHOMIX"/>
        </authorList>
    </citation>
    <scope>NUCLEOTIDE SEQUENCE</scope>
    <source>
        <strain evidence="2">N/A</strain>
    </source>
</reference>
<feature type="signal peptide" evidence="1">
    <location>
        <begin position="1"/>
        <end position="20"/>
    </location>
</feature>
<dbReference type="EMBL" id="CATQJL010000223">
    <property type="protein sequence ID" value="CAJ0599278.1"/>
    <property type="molecule type" value="Genomic_DNA"/>
</dbReference>
<keyword evidence="1" id="KW-0732">Signal</keyword>
<protein>
    <submittedName>
        <fullName evidence="2">Uncharacterized protein</fullName>
    </submittedName>
</protein>
<gene>
    <name evidence="2" type="ORF">CYNAS_LOCUS11261</name>
</gene>
<dbReference type="Proteomes" id="UP001176961">
    <property type="component" value="Unassembled WGS sequence"/>
</dbReference>
<proteinExistence type="predicted"/>
<comment type="caution">
    <text evidence="2">The sequence shown here is derived from an EMBL/GenBank/DDBJ whole genome shotgun (WGS) entry which is preliminary data.</text>
</comment>
<evidence type="ECO:0000313" key="2">
    <source>
        <dbReference type="EMBL" id="CAJ0599278.1"/>
    </source>
</evidence>
<dbReference type="AlphaFoldDB" id="A0AA36GVW1"/>